<evidence type="ECO:0000256" key="4">
    <source>
        <dbReference type="ARBA" id="ARBA00022825"/>
    </source>
</evidence>
<evidence type="ECO:0000256" key="5">
    <source>
        <dbReference type="PROSITE-ProRule" id="PRU01240"/>
    </source>
</evidence>
<dbReference type="Pfam" id="PF00082">
    <property type="entry name" value="Peptidase_S8"/>
    <property type="match status" value="1"/>
</dbReference>
<accession>A0A7W8NTQ9</accession>
<dbReference type="PROSITE" id="PS51892">
    <property type="entry name" value="SUBTILASE"/>
    <property type="match status" value="1"/>
</dbReference>
<feature type="active site" description="Charge relay system" evidence="5">
    <location>
        <position position="83"/>
    </location>
</feature>
<dbReference type="PANTHER" id="PTHR43806:SF11">
    <property type="entry name" value="CEREVISIN-RELATED"/>
    <property type="match status" value="1"/>
</dbReference>
<evidence type="ECO:0000256" key="1">
    <source>
        <dbReference type="ARBA" id="ARBA00011073"/>
    </source>
</evidence>
<name>A0A7W8NTQ9_9DEIO</name>
<organism evidence="7 8">
    <name type="scientific">Deinococcus metalli</name>
    <dbReference type="NCBI Taxonomy" id="1141878"/>
    <lineage>
        <taxon>Bacteria</taxon>
        <taxon>Thermotogati</taxon>
        <taxon>Deinococcota</taxon>
        <taxon>Deinococci</taxon>
        <taxon>Deinococcales</taxon>
        <taxon>Deinococcaceae</taxon>
        <taxon>Deinococcus</taxon>
    </lineage>
</organism>
<dbReference type="GO" id="GO:0004252">
    <property type="term" value="F:serine-type endopeptidase activity"/>
    <property type="evidence" value="ECO:0007669"/>
    <property type="project" value="UniProtKB-UniRule"/>
</dbReference>
<dbReference type="Proteomes" id="UP000539473">
    <property type="component" value="Unassembled WGS sequence"/>
</dbReference>
<evidence type="ECO:0000313" key="7">
    <source>
        <dbReference type="EMBL" id="MBB5378472.1"/>
    </source>
</evidence>
<evidence type="ECO:0000313" key="8">
    <source>
        <dbReference type="Proteomes" id="UP000539473"/>
    </source>
</evidence>
<comment type="similarity">
    <text evidence="1 5">Belongs to the peptidase S8 family.</text>
</comment>
<dbReference type="RefSeq" id="WP_184115007.1">
    <property type="nucleotide sequence ID" value="NZ_BNAJ01000012.1"/>
</dbReference>
<dbReference type="InterPro" id="IPR000209">
    <property type="entry name" value="Peptidase_S8/S53_dom"/>
</dbReference>
<gene>
    <name evidence="7" type="ORF">HNQ07_003979</name>
</gene>
<dbReference type="PROSITE" id="PS00138">
    <property type="entry name" value="SUBTILASE_SER"/>
    <property type="match status" value="1"/>
</dbReference>
<keyword evidence="2 5" id="KW-0645">Protease</keyword>
<evidence type="ECO:0000259" key="6">
    <source>
        <dbReference type="Pfam" id="PF00082"/>
    </source>
</evidence>
<feature type="active site" description="Charge relay system" evidence="5">
    <location>
        <position position="247"/>
    </location>
</feature>
<evidence type="ECO:0000256" key="3">
    <source>
        <dbReference type="ARBA" id="ARBA00022801"/>
    </source>
</evidence>
<dbReference type="PRINTS" id="PR00723">
    <property type="entry name" value="SUBTILISIN"/>
</dbReference>
<dbReference type="PANTHER" id="PTHR43806">
    <property type="entry name" value="PEPTIDASE S8"/>
    <property type="match status" value="1"/>
</dbReference>
<proteinExistence type="inferred from homology"/>
<feature type="domain" description="Peptidase S8/S53" evidence="6">
    <location>
        <begin position="45"/>
        <end position="281"/>
    </location>
</feature>
<dbReference type="InterPro" id="IPR050131">
    <property type="entry name" value="Peptidase_S8_subtilisin-like"/>
</dbReference>
<dbReference type="InterPro" id="IPR023828">
    <property type="entry name" value="Peptidase_S8_Ser-AS"/>
</dbReference>
<dbReference type="InterPro" id="IPR036852">
    <property type="entry name" value="Peptidase_S8/S53_dom_sf"/>
</dbReference>
<reference evidence="7 8" key="1">
    <citation type="submission" date="2020-08" db="EMBL/GenBank/DDBJ databases">
        <title>Genomic Encyclopedia of Type Strains, Phase IV (KMG-IV): sequencing the most valuable type-strain genomes for metagenomic binning, comparative biology and taxonomic classification.</title>
        <authorList>
            <person name="Goeker M."/>
        </authorList>
    </citation>
    <scope>NUCLEOTIDE SEQUENCE [LARGE SCALE GENOMIC DNA]</scope>
    <source>
        <strain evidence="7 8">DSM 27521</strain>
    </source>
</reference>
<protein>
    <submittedName>
        <fullName evidence="7">Serine protease</fullName>
        <ecNumber evidence="7">3.4.21.-</ecNumber>
    </submittedName>
</protein>
<dbReference type="GO" id="GO:0006508">
    <property type="term" value="P:proteolysis"/>
    <property type="evidence" value="ECO:0007669"/>
    <property type="project" value="UniProtKB-KW"/>
</dbReference>
<sequence length="321" mass="32728">MTRRWWMLGLGLLGSLAVGTGYLVEVNWPLRQVRMPHRPAHAAMVTVAVLDSGIGAQPALGGTRVTGHDFTTRGWSRPITNGHGTAVAGVVHSVDPQAALLDVRVLGTHGQPSLDAAIRALRWAAGLPVSGVPRNAHPARVITASFSLATVPRTGCAPAMQQAVDEVLLAGSVIVASAGNMDAPAARNTPAGCRGVLAVAATDQRGVRAPYSNWGAAVALAAPGGSPQEGVDVLNVGTGEREAMGTSFAAPLVAGAASLLLSAQPDLSPQAVGHLLRGSARPFAGGRCDPDPRRSCGSGILDIAAALRDGLHPRHGVLRGP</sequence>
<dbReference type="SUPFAM" id="SSF52743">
    <property type="entry name" value="Subtilisin-like"/>
    <property type="match status" value="1"/>
</dbReference>
<keyword evidence="4 5" id="KW-0720">Serine protease</keyword>
<dbReference type="Gene3D" id="3.40.50.200">
    <property type="entry name" value="Peptidase S8/S53 domain"/>
    <property type="match status" value="1"/>
</dbReference>
<dbReference type="AlphaFoldDB" id="A0A7W8NTQ9"/>
<dbReference type="InterPro" id="IPR015500">
    <property type="entry name" value="Peptidase_S8_subtilisin-rel"/>
</dbReference>
<evidence type="ECO:0000256" key="2">
    <source>
        <dbReference type="ARBA" id="ARBA00022670"/>
    </source>
</evidence>
<comment type="caution">
    <text evidence="7">The sequence shown here is derived from an EMBL/GenBank/DDBJ whole genome shotgun (WGS) entry which is preliminary data.</text>
</comment>
<dbReference type="EC" id="3.4.21.-" evidence="7"/>
<dbReference type="EMBL" id="JACHFK010000013">
    <property type="protein sequence ID" value="MBB5378472.1"/>
    <property type="molecule type" value="Genomic_DNA"/>
</dbReference>
<keyword evidence="3 5" id="KW-0378">Hydrolase</keyword>
<feature type="active site" description="Charge relay system" evidence="5">
    <location>
        <position position="51"/>
    </location>
</feature>